<name>A0A077DGK7_9BURK</name>
<feature type="domain" description="FAD dependent oxidoreductase" evidence="3">
    <location>
        <begin position="3"/>
        <end position="395"/>
    </location>
</feature>
<evidence type="ECO:0000259" key="3">
    <source>
        <dbReference type="Pfam" id="PF01266"/>
    </source>
</evidence>
<comment type="similarity">
    <text evidence="1">Belongs to the DadA oxidoreductase family.</text>
</comment>
<dbReference type="InterPro" id="IPR036188">
    <property type="entry name" value="FAD/NAD-bd_sf"/>
</dbReference>
<dbReference type="Pfam" id="PF01266">
    <property type="entry name" value="DAO"/>
    <property type="match status" value="1"/>
</dbReference>
<evidence type="ECO:0000313" key="5">
    <source>
        <dbReference type="Proteomes" id="UP000028945"/>
    </source>
</evidence>
<dbReference type="PANTHER" id="PTHR13847">
    <property type="entry name" value="SARCOSINE DEHYDROGENASE-RELATED"/>
    <property type="match status" value="1"/>
</dbReference>
<gene>
    <name evidence="4" type="ORF">IX83_04180</name>
</gene>
<organism evidence="4 5">
    <name type="scientific">Basilea psittacipulmonis DSM 24701</name>
    <dbReference type="NCBI Taxonomy" id="1072685"/>
    <lineage>
        <taxon>Bacteria</taxon>
        <taxon>Pseudomonadati</taxon>
        <taxon>Pseudomonadota</taxon>
        <taxon>Betaproteobacteria</taxon>
        <taxon>Burkholderiales</taxon>
        <taxon>Alcaligenaceae</taxon>
        <taxon>Basilea</taxon>
    </lineage>
</organism>
<dbReference type="AlphaFoldDB" id="A0A077DGK7"/>
<sequence length="410" mass="45442">MKALVLGAGIIGITTAYYLKKAGFDVTVIDRQSAAGMETSFANGGQLAYSYVSPLASAGVLKNVPKWLLNPDSPMRMKLNFRPSEICWNLKFIAACNERQHHQTTAELLTLSYLTRDLIQTLRDTHGFEFAFSQKGKLIIHRSPESFEHAKAEMKTMQALGCEQYALDREACLEKEPALSARSFSGGIYTPSEQAADCYLLCQALQTYLAQEGVSFVFNTNITGFITHMDKTVSVQTSQGSFSADHIICCLASDSTDLLSKISVNVPISPLKGYSLTLDIEEEAKAPQLSITDYERKVVYTRLGHKLRVAGIGDRVGMDRRIDPERIRTMIKEAKDLFPIGNYDQAQQWAGLRPSTPTGKPIIDRTAYKNLWLNTGHGMLGFTLSMGSAKLITELILKEKTSIDTNAFRL</sequence>
<dbReference type="SUPFAM" id="SSF54373">
    <property type="entry name" value="FAD-linked reductases, C-terminal domain"/>
    <property type="match status" value="1"/>
</dbReference>
<dbReference type="PANTHER" id="PTHR13847:SF280">
    <property type="entry name" value="D-AMINO ACID DEHYDROGENASE"/>
    <property type="match status" value="1"/>
</dbReference>
<dbReference type="eggNOG" id="COG0665">
    <property type="taxonomic scope" value="Bacteria"/>
</dbReference>
<protein>
    <submittedName>
        <fullName evidence="4">Amino acid dehydrogenase</fullName>
    </submittedName>
</protein>
<proteinExistence type="inferred from homology"/>
<dbReference type="KEGG" id="bpsi:IX83_04180"/>
<keyword evidence="2" id="KW-0560">Oxidoreductase</keyword>
<evidence type="ECO:0000313" key="4">
    <source>
        <dbReference type="EMBL" id="AIL32612.1"/>
    </source>
</evidence>
<dbReference type="HOGENOM" id="CLU_007884_9_2_4"/>
<dbReference type="Gene3D" id="3.30.9.10">
    <property type="entry name" value="D-Amino Acid Oxidase, subunit A, domain 2"/>
    <property type="match status" value="1"/>
</dbReference>
<dbReference type="Proteomes" id="UP000028945">
    <property type="component" value="Chromosome"/>
</dbReference>
<dbReference type="GO" id="GO:0008718">
    <property type="term" value="F:D-amino-acid dehydrogenase activity"/>
    <property type="evidence" value="ECO:0007669"/>
    <property type="project" value="TreeGrafter"/>
</dbReference>
<dbReference type="SUPFAM" id="SSF51905">
    <property type="entry name" value="FAD/NAD(P)-binding domain"/>
    <property type="match status" value="1"/>
</dbReference>
<dbReference type="RefSeq" id="WP_038499502.1">
    <property type="nucleotide sequence ID" value="NZ_AFWK01000113.1"/>
</dbReference>
<dbReference type="GO" id="GO:0005737">
    <property type="term" value="C:cytoplasm"/>
    <property type="evidence" value="ECO:0007669"/>
    <property type="project" value="TreeGrafter"/>
</dbReference>
<keyword evidence="5" id="KW-1185">Reference proteome</keyword>
<accession>A0A077DGK7</accession>
<dbReference type="EMBL" id="CP009238">
    <property type="protein sequence ID" value="AIL32612.1"/>
    <property type="molecule type" value="Genomic_DNA"/>
</dbReference>
<reference evidence="4 5" key="1">
    <citation type="journal article" date="2014" name="BMC Genomics">
        <title>A genomic perspective on a new bacterial genus and species from the Alcaligenaceae family, Basilea psittacipulmonis.</title>
        <authorList>
            <person name="Whiteson K.L."/>
            <person name="Hernandez D."/>
            <person name="Lazarevic V."/>
            <person name="Gaia N."/>
            <person name="Farinelli L."/>
            <person name="Francois P."/>
            <person name="Pilo P."/>
            <person name="Frey J."/>
            <person name="Schrenzel J."/>
        </authorList>
    </citation>
    <scope>NUCLEOTIDE SEQUENCE [LARGE SCALE GENOMIC DNA]</scope>
    <source>
        <strain evidence="4 5">DSM 24701</strain>
    </source>
</reference>
<dbReference type="NCBIfam" id="NF001933">
    <property type="entry name" value="PRK00711.1"/>
    <property type="match status" value="1"/>
</dbReference>
<evidence type="ECO:0000256" key="1">
    <source>
        <dbReference type="ARBA" id="ARBA00009410"/>
    </source>
</evidence>
<dbReference type="GO" id="GO:0055130">
    <property type="term" value="P:D-alanine catabolic process"/>
    <property type="evidence" value="ECO:0007669"/>
    <property type="project" value="TreeGrafter"/>
</dbReference>
<dbReference type="InterPro" id="IPR006076">
    <property type="entry name" value="FAD-dep_OxRdtase"/>
</dbReference>
<dbReference type="GO" id="GO:0005886">
    <property type="term" value="C:plasma membrane"/>
    <property type="evidence" value="ECO:0007669"/>
    <property type="project" value="TreeGrafter"/>
</dbReference>
<evidence type="ECO:0000256" key="2">
    <source>
        <dbReference type="ARBA" id="ARBA00023002"/>
    </source>
</evidence>
<dbReference type="STRING" id="1072685.IX83_04180"/>
<dbReference type="Gene3D" id="3.50.50.60">
    <property type="entry name" value="FAD/NAD(P)-binding domain"/>
    <property type="match status" value="2"/>
</dbReference>